<accession>Q5QX20</accession>
<reference evidence="1 2" key="1">
    <citation type="journal article" date="2004" name="Proc. Natl. Acad. Sci. U.S.A.">
        <title>Genome sequence of the deep-sea gamma-proteobacterium Idiomarina loihiensis reveals amino acid fermentation as a source of carbon and energy.</title>
        <authorList>
            <person name="Hou S."/>
            <person name="Saw J.H."/>
            <person name="Lee K.S."/>
            <person name="Freitas T.A."/>
            <person name="Belisle C."/>
            <person name="Kawarabayasi Y."/>
            <person name="Donachie S.P."/>
            <person name="Pikina A."/>
            <person name="Galperin M.Y."/>
            <person name="Koonin E.V."/>
            <person name="Makarova K.S."/>
            <person name="Omelchenko M.V."/>
            <person name="Sorokin A."/>
            <person name="Wolf Y.I."/>
            <person name="Li Q.X."/>
            <person name="Keum Y.S."/>
            <person name="Campbell S."/>
            <person name="Denery J."/>
            <person name="Aizawa S."/>
            <person name="Shibata S."/>
            <person name="Malahoff A."/>
            <person name="Alam M."/>
        </authorList>
    </citation>
    <scope>NUCLEOTIDE SEQUENCE [LARGE SCALE GENOMIC DNA]</scope>
    <source>
        <strain evidence="2">ATCC BAA-735 / DSM 15497 / L2-TR</strain>
    </source>
</reference>
<dbReference type="EMBL" id="AE017340">
    <property type="protein sequence ID" value="AAV81478.1"/>
    <property type="molecule type" value="Genomic_DNA"/>
</dbReference>
<keyword evidence="2" id="KW-1185">Reference proteome</keyword>
<dbReference type="KEGG" id="ilo:IL0637"/>
<dbReference type="InterPro" id="IPR053737">
    <property type="entry name" value="Type_II_TA_Toxin"/>
</dbReference>
<dbReference type="Gene3D" id="1.20.120.1870">
    <property type="entry name" value="Fic/DOC protein, Fido domain"/>
    <property type="match status" value="1"/>
</dbReference>
<dbReference type="RefSeq" id="WP_011233890.1">
    <property type="nucleotide sequence ID" value="NC_006512.1"/>
</dbReference>
<dbReference type="STRING" id="283942.IL0637"/>
<dbReference type="eggNOG" id="COG3654">
    <property type="taxonomic scope" value="Bacteria"/>
</dbReference>
<dbReference type="Proteomes" id="UP000001171">
    <property type="component" value="Chromosome"/>
</dbReference>
<evidence type="ECO:0000313" key="1">
    <source>
        <dbReference type="EMBL" id="AAV81478.1"/>
    </source>
</evidence>
<dbReference type="GeneID" id="41335788"/>
<protein>
    <submittedName>
        <fullName evidence="1">Prophage maintenance system killer protein Doc-like protein</fullName>
    </submittedName>
</protein>
<sequence>MYNPFTFDAKHIELIHNHFHDDPYYIKRDALESAVKQASNEIWNNPTYGAFEAAGVYAYQLIRSNAFGRQSGDTALVCALLFLRLYGHGFVCTQQYLYNFVERHADPETMAICLSGAYAGAESYVESLHLQRPHVPMDIADIALDEDMAVSLTSAIKMAYDVNGDYGACQKIKKPRLSGRRKRWVRLADL</sequence>
<evidence type="ECO:0000313" key="2">
    <source>
        <dbReference type="Proteomes" id="UP000001171"/>
    </source>
</evidence>
<dbReference type="AlphaFoldDB" id="Q5QX20"/>
<name>Q5QX20_IDILO</name>
<proteinExistence type="predicted"/>
<gene>
    <name evidence="1" type="ordered locus">IL0637</name>
</gene>
<dbReference type="OrthoDB" id="9802752at2"/>
<dbReference type="HOGENOM" id="CLU_1426237_0_0_6"/>
<organism evidence="1 2">
    <name type="scientific">Idiomarina loihiensis (strain ATCC BAA-735 / DSM 15497 / L2-TR)</name>
    <dbReference type="NCBI Taxonomy" id="283942"/>
    <lineage>
        <taxon>Bacteria</taxon>
        <taxon>Pseudomonadati</taxon>
        <taxon>Pseudomonadota</taxon>
        <taxon>Gammaproteobacteria</taxon>
        <taxon>Alteromonadales</taxon>
        <taxon>Idiomarinaceae</taxon>
        <taxon>Idiomarina</taxon>
    </lineage>
</organism>